<feature type="region of interest" description="Disordered" evidence="1">
    <location>
        <begin position="495"/>
        <end position="517"/>
    </location>
</feature>
<feature type="compositionally biased region" description="Low complexity" evidence="1">
    <location>
        <begin position="498"/>
        <end position="517"/>
    </location>
</feature>
<feature type="region of interest" description="Disordered" evidence="1">
    <location>
        <begin position="1"/>
        <end position="54"/>
    </location>
</feature>
<feature type="compositionally biased region" description="Basic residues" evidence="1">
    <location>
        <begin position="38"/>
        <end position="54"/>
    </location>
</feature>
<feature type="compositionally biased region" description="Low complexity" evidence="1">
    <location>
        <begin position="1"/>
        <end position="14"/>
    </location>
</feature>
<gene>
    <name evidence="2" type="ORF">STIAU_0569</name>
</gene>
<dbReference type="EMBL" id="AAMD01000055">
    <property type="protein sequence ID" value="EAU66464.1"/>
    <property type="molecule type" value="Genomic_DNA"/>
</dbReference>
<evidence type="ECO:0000256" key="1">
    <source>
        <dbReference type="SAM" id="MobiDB-lite"/>
    </source>
</evidence>
<evidence type="ECO:0000313" key="3">
    <source>
        <dbReference type="Proteomes" id="UP000032702"/>
    </source>
</evidence>
<protein>
    <submittedName>
        <fullName evidence="2">Uncharacterized protein</fullName>
    </submittedName>
</protein>
<feature type="region of interest" description="Disordered" evidence="1">
    <location>
        <begin position="777"/>
        <end position="800"/>
    </location>
</feature>
<feature type="region of interest" description="Disordered" evidence="1">
    <location>
        <begin position="73"/>
        <end position="102"/>
    </location>
</feature>
<dbReference type="AlphaFoldDB" id="Q091N3"/>
<dbReference type="Proteomes" id="UP000032702">
    <property type="component" value="Unassembled WGS sequence"/>
</dbReference>
<comment type="caution">
    <text evidence="2">The sequence shown here is derived from an EMBL/GenBank/DDBJ whole genome shotgun (WGS) entry which is preliminary data.</text>
</comment>
<proteinExistence type="predicted"/>
<feature type="region of interest" description="Disordered" evidence="1">
    <location>
        <begin position="574"/>
        <end position="596"/>
    </location>
</feature>
<sequence length="800" mass="88477">MGGRLLQRLPGLQRVDGAHRHRHRPAPRGAARGERAQQRRTRVRALHARQGRHQQGRLALLRHLQRREQTGDAPLRHQGQGTHHPLAQGGLPQQGDEGLGRGHAWAGGQEAHRRAAHALVHIRRRAHQDGDRLLRVVLRHGGEGHQPRGRILRLDRLQQHRQRIRTLGHTQPQERRPAHVRVPRDGRAPQGLQRVLRVQVGQRVHHRHAHLARLVVRQCDDGVRGGLFVELPQRLARVVAHPGILVGEASQQTGRHPGILLRLPQGPHRGRAGALRVVARRLQQRIHRAWIVDEGQAIDGRVPEPLIRLAHGTQQHIQPARVPEVGDDAQGRAPLAHIRGARRLERQRLRLVAAERLDGAHRRLHHPGVLVRQALEQVAHGAGLAQAREGIGREHPHRGVLIPQTQHHVLHRRRAPVHQGQQQQPPGAVALPQGLEQRHVRLGAHLLERAGRGAGHGGLGVQHRHQARGRLHPARPPHQPRERRLFRGVGARQAPGELAPQLRQLRPAAQRQAHQPRAAKALNLRLVDLHQRHRRHAHHRVRASLEQPHQRGHRRLLARAAQGPRRLGHIEGVRQQPQQRGHHGGIPGAAQHIDGGEDPEEVAAAQRRQQRVHRGAAADAAQGLDGGHRHVVIRVHRQRCQQRHRAPAPAAAQDLGGIANDGGVGVVAQRDDRLVHLAGGSHQRVHGGGQSGFAPARAAQHLAQRHHRGRSHARQRANHGPAHRPAWRVQLLEERLQAGGAAAREGLHRLHPGAVLARQGQGMMNGPHGCSGVTRAGLASGGRVPPSKPWSRDTCSACSP</sequence>
<organism evidence="2 3">
    <name type="scientific">Stigmatella aurantiaca (strain DW4/3-1)</name>
    <dbReference type="NCBI Taxonomy" id="378806"/>
    <lineage>
        <taxon>Bacteria</taxon>
        <taxon>Pseudomonadati</taxon>
        <taxon>Myxococcota</taxon>
        <taxon>Myxococcia</taxon>
        <taxon>Myxococcales</taxon>
        <taxon>Cystobacterineae</taxon>
        <taxon>Archangiaceae</taxon>
        <taxon>Stigmatella</taxon>
    </lineage>
</organism>
<accession>Q091N3</accession>
<evidence type="ECO:0000313" key="2">
    <source>
        <dbReference type="EMBL" id="EAU66464.1"/>
    </source>
</evidence>
<name>Q091N3_STIAD</name>
<reference evidence="2 3" key="1">
    <citation type="submission" date="2006-04" db="EMBL/GenBank/DDBJ databases">
        <authorList>
            <person name="Nierman W.C."/>
        </authorList>
    </citation>
    <scope>NUCLEOTIDE SEQUENCE [LARGE SCALE GENOMIC DNA]</scope>
    <source>
        <strain evidence="2 3">DW4/3-1</strain>
    </source>
</reference>